<organism evidence="1 2">
    <name type="scientific">Mycobacterium tuberculosis (strain CDC 1551 / Oshkosh)</name>
    <dbReference type="NCBI Taxonomy" id="83331"/>
    <lineage>
        <taxon>Bacteria</taxon>
        <taxon>Bacillati</taxon>
        <taxon>Actinomycetota</taxon>
        <taxon>Actinomycetes</taxon>
        <taxon>Mycobacteriales</taxon>
        <taxon>Mycobacteriaceae</taxon>
        <taxon>Mycobacterium</taxon>
        <taxon>Mycobacterium tuberculosis complex</taxon>
    </lineage>
</organism>
<dbReference type="HOGENOM" id="CLU_3357203_0_0_11"/>
<protein>
    <submittedName>
        <fullName evidence="1">Uncharacterized protein</fullName>
    </submittedName>
</protein>
<dbReference type="Proteomes" id="UP000001020">
    <property type="component" value="Chromosome"/>
</dbReference>
<dbReference type="KEGG" id="mtc:MT3847"/>
<keyword evidence="2" id="KW-1185">Reference proteome</keyword>
<gene>
    <name evidence="1" type="ordered locus">MT3847</name>
</gene>
<reference evidence="1 2" key="1">
    <citation type="journal article" date="2002" name="J. Bacteriol.">
        <title>Whole-genome comparison of Mycobacterium tuberculosis clinical and laboratory strains.</title>
        <authorList>
            <person name="Fleischmann R.D."/>
            <person name="Alland D."/>
            <person name="Eisen J.A."/>
            <person name="Carpenter L."/>
            <person name="White O."/>
            <person name="Peterson J."/>
            <person name="DeBoy R."/>
            <person name="Dodson R."/>
            <person name="Gwinn M."/>
            <person name="Haft D."/>
            <person name="Hickey E."/>
            <person name="Kolonay J.F."/>
            <person name="Nelson W.C."/>
            <person name="Umayam L.A."/>
            <person name="Ermolaeva M."/>
            <person name="Salzberg S.L."/>
            <person name="Delcher A."/>
            <person name="Utterback T."/>
            <person name="Weidman J."/>
            <person name="Khouri H."/>
            <person name="Gill J."/>
            <person name="Mikula A."/>
            <person name="Bishai W."/>
            <person name="Jacobs Jr W.R.Jr."/>
            <person name="Venter J.C."/>
            <person name="Fraser C.M."/>
        </authorList>
    </citation>
    <scope>NUCLEOTIDE SEQUENCE [LARGE SCALE GENOMIC DNA]</scope>
    <source>
        <strain evidence="2">CDC 1551 / Oshkosh</strain>
    </source>
</reference>
<name>Q8VIU7_MYCTO</name>
<proteinExistence type="predicted"/>
<dbReference type="EMBL" id="AE000516">
    <property type="protein sequence ID" value="AAK48211.1"/>
    <property type="molecule type" value="Genomic_DNA"/>
</dbReference>
<evidence type="ECO:0000313" key="2">
    <source>
        <dbReference type="Proteomes" id="UP000001020"/>
    </source>
</evidence>
<sequence length="36" mass="3947">MLRVALGLTKASPVYLPGVKGRILLAGQLEHRSSWK</sequence>
<dbReference type="AlphaFoldDB" id="Q8VIU7"/>
<accession>Q8VIU7</accession>
<evidence type="ECO:0000313" key="1">
    <source>
        <dbReference type="EMBL" id="AAK48211.1"/>
    </source>
</evidence>